<protein>
    <submittedName>
        <fullName evidence="1">Putative secreted protein</fullName>
    </submittedName>
</protein>
<proteinExistence type="predicted"/>
<dbReference type="AlphaFoldDB" id="A0A2M4D3L2"/>
<accession>A0A2M4D3L2</accession>
<dbReference type="EMBL" id="GGFL01007969">
    <property type="protein sequence ID" value="MBW72147.1"/>
    <property type="molecule type" value="Transcribed_RNA"/>
</dbReference>
<organism evidence="1">
    <name type="scientific">Anopheles darlingi</name>
    <name type="common">Mosquito</name>
    <dbReference type="NCBI Taxonomy" id="43151"/>
    <lineage>
        <taxon>Eukaryota</taxon>
        <taxon>Metazoa</taxon>
        <taxon>Ecdysozoa</taxon>
        <taxon>Arthropoda</taxon>
        <taxon>Hexapoda</taxon>
        <taxon>Insecta</taxon>
        <taxon>Pterygota</taxon>
        <taxon>Neoptera</taxon>
        <taxon>Endopterygota</taxon>
        <taxon>Diptera</taxon>
        <taxon>Nematocera</taxon>
        <taxon>Culicoidea</taxon>
        <taxon>Culicidae</taxon>
        <taxon>Anophelinae</taxon>
        <taxon>Anopheles</taxon>
    </lineage>
</organism>
<name>A0A2M4D3L2_ANODA</name>
<evidence type="ECO:0000313" key="1">
    <source>
        <dbReference type="EMBL" id="MBW72147.1"/>
    </source>
</evidence>
<sequence>MPFTLATSSMVICLSRSSSLRESALSRRKRDGSSEQQLGCSGLSSLQLIYSPKLQLMLRSFVYSFR</sequence>
<reference evidence="1" key="1">
    <citation type="submission" date="2018-01" db="EMBL/GenBank/DDBJ databases">
        <title>An insight into the sialome of Amazonian anophelines.</title>
        <authorList>
            <person name="Ribeiro J.M."/>
            <person name="Scarpassa V."/>
            <person name="Calvo E."/>
        </authorList>
    </citation>
    <scope>NUCLEOTIDE SEQUENCE</scope>
</reference>